<accession>A0A9K3PBH3</accession>
<feature type="compositionally biased region" description="Low complexity" evidence="3">
    <location>
        <begin position="473"/>
        <end position="486"/>
    </location>
</feature>
<feature type="region of interest" description="Disordered" evidence="3">
    <location>
        <begin position="1"/>
        <end position="86"/>
    </location>
</feature>
<evidence type="ECO:0000256" key="1">
    <source>
        <dbReference type="ARBA" id="ARBA00004123"/>
    </source>
</evidence>
<sequence length="613" mass="70202">MKKAEGLSFSLGVGSNKNKNSKKKEKTKDTPKKHHHEWGFDDDDDDFHHNNTNHDSLSKEPLVIPLQKDTRSTLQAQQRQQKQQQQQIIVSVSKEDQAAIDALQKDAFISVPTNKDDVNDDEKLIIDASNDTFQRNKKKGKTKTDSNKEEENDDDDEDKQFRNELNLLPDDPSVESHVYRQVPISEFGAAMLRGMGWTGGDDNDKKNKNDDDMLMPRPSRLGLGATPKLLWNDDDDDDTTDNGLLATHSRSRPRRPRRQDQVQREERLKRQQQQYQQERNKQIAMDKQQTLQIGSIVRVDTSTNNMDDINIINNNNNNNNNNNEKAIGRHPHQQQLKRRRARIEKVSGVPGLNMILVVFERESQPTKVKKGSVTLVERSELIDDPFEEGPIDQKEEKEVIKKEEGDDSTLQDQQQRRTSRRRDNHNDNHKRDRKRERSLHHEDEDDNPNRRDKSSNRYSSTLSSSKKYKKESSSSSTTTTTDPSAASTMSWLIPSIRVRVVSRKYGDRHYKQKGTVVDVVRKGMATLSMDDGRQVITVAERHLETALPKVGGNTCILAGQHRLAKGRLLERDSKANKGAVQLFEDMSIVTTSLDDMAEWCGPLDDDDLDDSQF</sequence>
<dbReference type="EMBL" id="JAGRRH010000027">
    <property type="protein sequence ID" value="KAG7340840.1"/>
    <property type="molecule type" value="Genomic_DNA"/>
</dbReference>
<feature type="compositionally biased region" description="Basic residues" evidence="3">
    <location>
        <begin position="19"/>
        <end position="36"/>
    </location>
</feature>
<organism evidence="5 6">
    <name type="scientific">Nitzschia inconspicua</name>
    <dbReference type="NCBI Taxonomy" id="303405"/>
    <lineage>
        <taxon>Eukaryota</taxon>
        <taxon>Sar</taxon>
        <taxon>Stramenopiles</taxon>
        <taxon>Ochrophyta</taxon>
        <taxon>Bacillariophyta</taxon>
        <taxon>Bacillariophyceae</taxon>
        <taxon>Bacillariophycidae</taxon>
        <taxon>Bacillariales</taxon>
        <taxon>Bacillariaceae</taxon>
        <taxon>Nitzschia</taxon>
    </lineage>
</organism>
<dbReference type="Pfam" id="PF12656">
    <property type="entry name" value="G-patch_2"/>
    <property type="match status" value="1"/>
</dbReference>
<evidence type="ECO:0000259" key="4">
    <source>
        <dbReference type="Pfam" id="PF12656"/>
    </source>
</evidence>
<dbReference type="PANTHER" id="PTHR15818:SF2">
    <property type="entry name" value="G-PATCH DOMAIN AND KOW MOTIFS-CONTAINING PROTEIN"/>
    <property type="match status" value="1"/>
</dbReference>
<feature type="compositionally biased region" description="Basic and acidic residues" evidence="3">
    <location>
        <begin position="202"/>
        <end position="211"/>
    </location>
</feature>
<dbReference type="Pfam" id="PF25088">
    <property type="entry name" value="GPKOW_C"/>
    <property type="match status" value="1"/>
</dbReference>
<evidence type="ECO:0000256" key="3">
    <source>
        <dbReference type="SAM" id="MobiDB-lite"/>
    </source>
</evidence>
<name>A0A9K3PBH3_9STRA</name>
<dbReference type="GO" id="GO:0000398">
    <property type="term" value="P:mRNA splicing, via spliceosome"/>
    <property type="evidence" value="ECO:0007669"/>
    <property type="project" value="InterPro"/>
</dbReference>
<evidence type="ECO:0000256" key="2">
    <source>
        <dbReference type="ARBA" id="ARBA00023242"/>
    </source>
</evidence>
<feature type="region of interest" description="Disordered" evidence="3">
    <location>
        <begin position="198"/>
        <end position="283"/>
    </location>
</feature>
<feature type="compositionally biased region" description="Basic and acidic residues" evidence="3">
    <location>
        <begin position="391"/>
        <end position="404"/>
    </location>
</feature>
<reference evidence="5" key="1">
    <citation type="journal article" date="2021" name="Sci. Rep.">
        <title>Diploid genomic architecture of Nitzschia inconspicua, an elite biomass production diatom.</title>
        <authorList>
            <person name="Oliver A."/>
            <person name="Podell S."/>
            <person name="Pinowska A."/>
            <person name="Traller J.C."/>
            <person name="Smith S.R."/>
            <person name="McClure R."/>
            <person name="Beliaev A."/>
            <person name="Bohutskyi P."/>
            <person name="Hill E.A."/>
            <person name="Rabines A."/>
            <person name="Zheng H."/>
            <person name="Allen L.Z."/>
            <person name="Kuo A."/>
            <person name="Grigoriev I.V."/>
            <person name="Allen A.E."/>
            <person name="Hazlebeck D."/>
            <person name="Allen E.E."/>
        </authorList>
    </citation>
    <scope>NUCLEOTIDE SEQUENCE</scope>
    <source>
        <strain evidence="5">Hildebrandi</strain>
    </source>
</reference>
<feature type="region of interest" description="Disordered" evidence="3">
    <location>
        <begin position="112"/>
        <end position="176"/>
    </location>
</feature>
<proteinExistence type="predicted"/>
<dbReference type="GO" id="GO:0005681">
    <property type="term" value="C:spliceosomal complex"/>
    <property type="evidence" value="ECO:0007669"/>
    <property type="project" value="TreeGrafter"/>
</dbReference>
<dbReference type="InterPro" id="IPR045166">
    <property type="entry name" value="Spp2-like"/>
</dbReference>
<evidence type="ECO:0000313" key="6">
    <source>
        <dbReference type="Proteomes" id="UP000693970"/>
    </source>
</evidence>
<dbReference type="OrthoDB" id="5577072at2759"/>
<reference evidence="5" key="2">
    <citation type="submission" date="2021-04" db="EMBL/GenBank/DDBJ databases">
        <authorList>
            <person name="Podell S."/>
        </authorList>
    </citation>
    <scope>NUCLEOTIDE SEQUENCE</scope>
    <source>
        <strain evidence="5">Hildebrandi</strain>
    </source>
</reference>
<feature type="compositionally biased region" description="Basic and acidic residues" evidence="3">
    <location>
        <begin position="439"/>
        <end position="455"/>
    </location>
</feature>
<gene>
    <name evidence="5" type="ORF">IV203_024383</name>
</gene>
<comment type="subcellular location">
    <subcellularLocation>
        <location evidence="1">Nucleus</location>
    </subcellularLocation>
</comment>
<dbReference type="AlphaFoldDB" id="A0A9K3PBH3"/>
<feature type="region of interest" description="Disordered" evidence="3">
    <location>
        <begin position="384"/>
        <end position="486"/>
    </location>
</feature>
<protein>
    <submittedName>
        <fullName evidence="5">G-patch domain containing protein</fullName>
    </submittedName>
</protein>
<comment type="caution">
    <text evidence="5">The sequence shown here is derived from an EMBL/GenBank/DDBJ whole genome shotgun (WGS) entry which is preliminary data.</text>
</comment>
<dbReference type="Proteomes" id="UP000693970">
    <property type="component" value="Unassembled WGS sequence"/>
</dbReference>
<feature type="domain" description="Spp2/MOS2 G-patch" evidence="4">
    <location>
        <begin position="169"/>
        <end position="228"/>
    </location>
</feature>
<feature type="compositionally biased region" description="Basic and acidic residues" evidence="3">
    <location>
        <begin position="258"/>
        <end position="269"/>
    </location>
</feature>
<dbReference type="PANTHER" id="PTHR15818">
    <property type="entry name" value="G PATCH AND KOW-CONTAINING"/>
    <property type="match status" value="1"/>
</dbReference>
<dbReference type="InterPro" id="IPR026822">
    <property type="entry name" value="Spp2/MOS2_G-patch"/>
</dbReference>
<evidence type="ECO:0000313" key="5">
    <source>
        <dbReference type="EMBL" id="KAG7340840.1"/>
    </source>
</evidence>
<feature type="compositionally biased region" description="Basic and acidic residues" evidence="3">
    <location>
        <begin position="114"/>
        <end position="125"/>
    </location>
</feature>
<keyword evidence="2" id="KW-0539">Nucleus</keyword>
<feature type="compositionally biased region" description="Low complexity" evidence="3">
    <location>
        <begin position="75"/>
        <end position="86"/>
    </location>
</feature>
<keyword evidence="6" id="KW-1185">Reference proteome</keyword>
<feature type="compositionally biased region" description="Low complexity" evidence="3">
    <location>
        <begin position="456"/>
        <end position="465"/>
    </location>
</feature>